<keyword evidence="3" id="KW-1185">Reference proteome</keyword>
<organism evidence="2 3">
    <name type="scientific">Phytopseudomonas flavescens</name>
    <dbReference type="NCBI Taxonomy" id="29435"/>
    <lineage>
        <taxon>Bacteria</taxon>
        <taxon>Pseudomonadati</taxon>
        <taxon>Pseudomonadota</taxon>
        <taxon>Gammaproteobacteria</taxon>
        <taxon>Pseudomonadales</taxon>
        <taxon>Pseudomonadaceae</taxon>
        <taxon>Phytopseudomonas</taxon>
    </lineage>
</organism>
<sequence>MVRDDLAAGRLIRPFADKGLECPLTQAYYIVYRTEFSELPKVRDFRDWLLTEAAKDALDN</sequence>
<evidence type="ECO:0000313" key="2">
    <source>
        <dbReference type="EMBL" id="NYH72294.1"/>
    </source>
</evidence>
<dbReference type="AlphaFoldDB" id="A0A7Y9XLR6"/>
<proteinExistence type="predicted"/>
<reference evidence="2 3" key="1">
    <citation type="submission" date="2020-07" db="EMBL/GenBank/DDBJ databases">
        <title>Genomic analyses of the natural microbiome of Caenorhabditis elegans.</title>
        <authorList>
            <person name="Samuel B."/>
        </authorList>
    </citation>
    <scope>NUCLEOTIDE SEQUENCE [LARGE SCALE GENOMIC DNA]</scope>
    <source>
        <strain evidence="2 3">BIGb0408</strain>
    </source>
</reference>
<keyword evidence="2" id="KW-0238">DNA-binding</keyword>
<comment type="caution">
    <text evidence="2">The sequence shown here is derived from an EMBL/GenBank/DDBJ whole genome shotgun (WGS) entry which is preliminary data.</text>
</comment>
<dbReference type="Gene3D" id="3.40.190.10">
    <property type="entry name" value="Periplasmic binding protein-like II"/>
    <property type="match status" value="2"/>
</dbReference>
<dbReference type="Pfam" id="PF03466">
    <property type="entry name" value="LysR_substrate"/>
    <property type="match status" value="1"/>
</dbReference>
<dbReference type="EMBL" id="JACBYV010000001">
    <property type="protein sequence ID" value="NYH72294.1"/>
    <property type="molecule type" value="Genomic_DNA"/>
</dbReference>
<dbReference type="Proteomes" id="UP000578688">
    <property type="component" value="Unassembled WGS sequence"/>
</dbReference>
<name>A0A7Y9XLR6_9GAMM</name>
<protein>
    <submittedName>
        <fullName evidence="2">DNA-binding transcriptional LysR family regulator</fullName>
    </submittedName>
</protein>
<dbReference type="GO" id="GO:0003677">
    <property type="term" value="F:DNA binding"/>
    <property type="evidence" value="ECO:0007669"/>
    <property type="project" value="UniProtKB-KW"/>
</dbReference>
<evidence type="ECO:0000259" key="1">
    <source>
        <dbReference type="Pfam" id="PF03466"/>
    </source>
</evidence>
<gene>
    <name evidence="2" type="ORF">FHR27_000904</name>
</gene>
<dbReference type="SUPFAM" id="SSF53850">
    <property type="entry name" value="Periplasmic binding protein-like II"/>
    <property type="match status" value="1"/>
</dbReference>
<dbReference type="RefSeq" id="WP_373565143.1">
    <property type="nucleotide sequence ID" value="NZ_JACBYV010000001.1"/>
</dbReference>
<dbReference type="InterPro" id="IPR005119">
    <property type="entry name" value="LysR_subst-bd"/>
</dbReference>
<accession>A0A7Y9XLR6</accession>
<feature type="domain" description="LysR substrate-binding" evidence="1">
    <location>
        <begin position="1"/>
        <end position="53"/>
    </location>
</feature>
<evidence type="ECO:0000313" key="3">
    <source>
        <dbReference type="Proteomes" id="UP000578688"/>
    </source>
</evidence>